<accession>A0A926QLQ1</accession>
<dbReference type="RefSeq" id="WP_188177647.1">
    <property type="nucleotide sequence ID" value="NZ_JACVVD010000013.1"/>
</dbReference>
<evidence type="ECO:0000259" key="1">
    <source>
        <dbReference type="Pfam" id="PF09299"/>
    </source>
</evidence>
<dbReference type="InterPro" id="IPR036397">
    <property type="entry name" value="RNaseH_sf"/>
</dbReference>
<dbReference type="InterPro" id="IPR015378">
    <property type="entry name" value="Transposase-like_Mu_C"/>
</dbReference>
<comment type="caution">
    <text evidence="2">The sequence shown here is derived from an EMBL/GenBank/DDBJ whole genome shotgun (WGS) entry which is preliminary data.</text>
</comment>
<dbReference type="SUPFAM" id="SSF53098">
    <property type="entry name" value="Ribonuclease H-like"/>
    <property type="match status" value="1"/>
</dbReference>
<reference evidence="2" key="1">
    <citation type="submission" date="2020-09" db="EMBL/GenBank/DDBJ databases">
        <title>Draft Genome Sequence of Paenibacillus sp. WST5.</title>
        <authorList>
            <person name="Bao Z."/>
        </authorList>
    </citation>
    <scope>NUCLEOTIDE SEQUENCE</scope>
    <source>
        <strain evidence="2">WST5</strain>
    </source>
</reference>
<feature type="domain" description="Transposase-like Mu C-terminal" evidence="1">
    <location>
        <begin position="229"/>
        <end position="264"/>
    </location>
</feature>
<sequence>MRFFRGEKRNGENIRMQKDIKRVFDKGLDKPQSLGNRPFEKGYIENTLLDMEIVCSKTNKILGRPWVTLLTDEYSKKAIAVNLSMDPPSHVSCLMVLRECIKKHSRLPETIVLDNEKEFYSEELKELCAICNCTVLRKPKTICRHEVINLNTANFLYSLPRISLKEWKPNTVRYSLEDLCGILNQWFDDTCDGKKPTFDMTAKEIVYNGDFEILTCPRIKGGKRVAMPEKGVRVNNIFYSSHEFENQIASRNKVEVKFDPQDIKIAYAKIHNKWIKLMPIKENQRT</sequence>
<keyword evidence="3" id="KW-1185">Reference proteome</keyword>
<organism evidence="2 3">
    <name type="scientific">Paenibacillus sedimenti</name>
    <dbReference type="NCBI Taxonomy" id="2770274"/>
    <lineage>
        <taxon>Bacteria</taxon>
        <taxon>Bacillati</taxon>
        <taxon>Bacillota</taxon>
        <taxon>Bacilli</taxon>
        <taxon>Bacillales</taxon>
        <taxon>Paenibacillaceae</taxon>
        <taxon>Paenibacillus</taxon>
    </lineage>
</organism>
<dbReference type="AlphaFoldDB" id="A0A926QLQ1"/>
<dbReference type="Pfam" id="PF09299">
    <property type="entry name" value="Mu-transpos_C"/>
    <property type="match status" value="1"/>
</dbReference>
<dbReference type="GO" id="GO:0003676">
    <property type="term" value="F:nucleic acid binding"/>
    <property type="evidence" value="ECO:0007669"/>
    <property type="project" value="InterPro"/>
</dbReference>
<dbReference type="Gene3D" id="3.30.420.10">
    <property type="entry name" value="Ribonuclease H-like superfamily/Ribonuclease H"/>
    <property type="match status" value="1"/>
</dbReference>
<evidence type="ECO:0000313" key="3">
    <source>
        <dbReference type="Proteomes" id="UP000650466"/>
    </source>
</evidence>
<dbReference type="Proteomes" id="UP000650466">
    <property type="component" value="Unassembled WGS sequence"/>
</dbReference>
<dbReference type="InterPro" id="IPR012337">
    <property type="entry name" value="RNaseH-like_sf"/>
</dbReference>
<name>A0A926QLQ1_9BACL</name>
<gene>
    <name evidence="2" type="ORF">ICC18_27755</name>
</gene>
<proteinExistence type="predicted"/>
<evidence type="ECO:0000313" key="2">
    <source>
        <dbReference type="EMBL" id="MBD0383875.1"/>
    </source>
</evidence>
<protein>
    <submittedName>
        <fullName evidence="2">Mu transposase C-terminal domain-containing protein</fullName>
    </submittedName>
</protein>
<dbReference type="EMBL" id="JACVVD010000013">
    <property type="protein sequence ID" value="MBD0383875.1"/>
    <property type="molecule type" value="Genomic_DNA"/>
</dbReference>